<evidence type="ECO:0000256" key="1">
    <source>
        <dbReference type="SAM" id="MobiDB-lite"/>
    </source>
</evidence>
<dbReference type="RefSeq" id="WP_379867459.1">
    <property type="nucleotide sequence ID" value="NZ_JBHTBW010000080.1"/>
</dbReference>
<feature type="chain" id="PRO_5046596871" description="YtkA-like domain-containing protein" evidence="2">
    <location>
        <begin position="27"/>
        <end position="279"/>
    </location>
</feature>
<protein>
    <recommendedName>
        <fullName evidence="5">YtkA-like domain-containing protein</fullName>
    </recommendedName>
</protein>
<reference evidence="4" key="1">
    <citation type="journal article" date="2019" name="Int. J. Syst. Evol. Microbiol.">
        <title>The Global Catalogue of Microorganisms (GCM) 10K type strain sequencing project: providing services to taxonomists for standard genome sequencing and annotation.</title>
        <authorList>
            <consortium name="The Broad Institute Genomics Platform"/>
            <consortium name="The Broad Institute Genome Sequencing Center for Infectious Disease"/>
            <person name="Wu L."/>
            <person name="Ma J."/>
        </authorList>
    </citation>
    <scope>NUCLEOTIDE SEQUENCE [LARGE SCALE GENOMIC DNA]</scope>
    <source>
        <strain evidence="4">CGMCC 1.12942</strain>
    </source>
</reference>
<dbReference type="EMBL" id="JBHTBW010000080">
    <property type="protein sequence ID" value="MFC7443132.1"/>
    <property type="molecule type" value="Genomic_DNA"/>
</dbReference>
<gene>
    <name evidence="3" type="ORF">ACFQNG_18870</name>
</gene>
<dbReference type="Proteomes" id="UP001596500">
    <property type="component" value="Unassembled WGS sequence"/>
</dbReference>
<name>A0ABW2RQT0_9BACL</name>
<dbReference type="PROSITE" id="PS51257">
    <property type="entry name" value="PROKAR_LIPOPROTEIN"/>
    <property type="match status" value="1"/>
</dbReference>
<evidence type="ECO:0000313" key="4">
    <source>
        <dbReference type="Proteomes" id="UP001596500"/>
    </source>
</evidence>
<keyword evidence="2" id="KW-0732">Signal</keyword>
<accession>A0ABW2RQT0</accession>
<feature type="region of interest" description="Disordered" evidence="1">
    <location>
        <begin position="25"/>
        <end position="50"/>
    </location>
</feature>
<evidence type="ECO:0008006" key="5">
    <source>
        <dbReference type="Google" id="ProtNLM"/>
    </source>
</evidence>
<proteinExistence type="predicted"/>
<comment type="caution">
    <text evidence="3">The sequence shown here is derived from an EMBL/GenBank/DDBJ whole genome shotgun (WGS) entry which is preliminary data.</text>
</comment>
<evidence type="ECO:0000256" key="2">
    <source>
        <dbReference type="SAM" id="SignalP"/>
    </source>
</evidence>
<keyword evidence="4" id="KW-1185">Reference proteome</keyword>
<feature type="signal peptide" evidence="2">
    <location>
        <begin position="1"/>
        <end position="26"/>
    </location>
</feature>
<evidence type="ECO:0000313" key="3">
    <source>
        <dbReference type="EMBL" id="MFC7443132.1"/>
    </source>
</evidence>
<organism evidence="3 4">
    <name type="scientific">Laceyella putida</name>
    <dbReference type="NCBI Taxonomy" id="110101"/>
    <lineage>
        <taxon>Bacteria</taxon>
        <taxon>Bacillati</taxon>
        <taxon>Bacillota</taxon>
        <taxon>Bacilli</taxon>
        <taxon>Bacillales</taxon>
        <taxon>Thermoactinomycetaceae</taxon>
        <taxon>Laceyella</taxon>
    </lineage>
</organism>
<sequence length="279" mass="31065">MKKKPFLFTIPVVASLILAGCGAAQEQDHNGHGNQQQGHEQHQQATEKPAQKVQVNWTFDSQPTANQPKGLTIQVNDQTGKPVNEFEINHEKKMHLIIVSEDLSHFDHLHPNYQGNGKFKVETNFPQGGKYKLYADFIPQGGNEATEPKWVEVKGATSQKQPLQPDAILVKTVDGKEVSLKFDSTPQANQETMLTFHIKDAKTKQPITKLEKYLGAVGHVVIISSDAEQYLHVHPADENATGPDAMFHTTFPKAGVYKIWGQFQHQGKVFTVPFVVNVS</sequence>